<accession>A0A6C0LUG5</accession>
<name>A0A6C0LUG5_9ZZZZ</name>
<sequence>MIIESDFQRKSVEDGAVGAKVSLPLDRSKGRQKGGEEASLGWSCGEWIGSWGRVSAKQGYSRPEKSGYQFI</sequence>
<protein>
    <submittedName>
        <fullName evidence="1">Uncharacterized protein</fullName>
    </submittedName>
</protein>
<dbReference type="EMBL" id="MN740566">
    <property type="protein sequence ID" value="QHU34030.1"/>
    <property type="molecule type" value="Genomic_DNA"/>
</dbReference>
<reference evidence="1" key="1">
    <citation type="journal article" date="2020" name="Nature">
        <title>Giant virus diversity and host interactions through global metagenomics.</title>
        <authorList>
            <person name="Schulz F."/>
            <person name="Roux S."/>
            <person name="Paez-Espino D."/>
            <person name="Jungbluth S."/>
            <person name="Walsh D.A."/>
            <person name="Denef V.J."/>
            <person name="McMahon K.D."/>
            <person name="Konstantinidis K.T."/>
            <person name="Eloe-Fadrosh E.A."/>
            <person name="Kyrpides N.C."/>
            <person name="Woyke T."/>
        </authorList>
    </citation>
    <scope>NUCLEOTIDE SEQUENCE</scope>
    <source>
        <strain evidence="1">GVMAG-S-1016704-142</strain>
    </source>
</reference>
<dbReference type="AlphaFoldDB" id="A0A6C0LUG5"/>
<organism evidence="1">
    <name type="scientific">viral metagenome</name>
    <dbReference type="NCBI Taxonomy" id="1070528"/>
    <lineage>
        <taxon>unclassified sequences</taxon>
        <taxon>metagenomes</taxon>
        <taxon>organismal metagenomes</taxon>
    </lineage>
</organism>
<proteinExistence type="predicted"/>
<evidence type="ECO:0000313" key="1">
    <source>
        <dbReference type="EMBL" id="QHU34030.1"/>
    </source>
</evidence>